<dbReference type="SUPFAM" id="SSF53335">
    <property type="entry name" value="S-adenosyl-L-methionine-dependent methyltransferases"/>
    <property type="match status" value="1"/>
</dbReference>
<keyword evidence="3" id="KW-0949">S-adenosyl-L-methionine</keyword>
<dbReference type="PANTHER" id="PTHR43464">
    <property type="entry name" value="METHYLTRANSFERASE"/>
    <property type="match status" value="1"/>
</dbReference>
<feature type="compositionally biased region" description="Basic and acidic residues" evidence="4">
    <location>
        <begin position="1"/>
        <end position="15"/>
    </location>
</feature>
<evidence type="ECO:0000313" key="6">
    <source>
        <dbReference type="EMBL" id="UUI74389.1"/>
    </source>
</evidence>
<dbReference type="EMBL" id="CP101988">
    <property type="protein sequence ID" value="UUI74389.1"/>
    <property type="molecule type" value="Genomic_DNA"/>
</dbReference>
<evidence type="ECO:0000256" key="3">
    <source>
        <dbReference type="ARBA" id="ARBA00022691"/>
    </source>
</evidence>
<proteinExistence type="predicted"/>
<sequence>MTNHKEQQHDHHHGPGGDAPTSPEVIGWEAWYAAQQQVWSGQVNGVVAAELTGVAPGRVLDVGCGEGGDAVWLAAQGWDVTAVDVAAAALERGRAAARAAGVEVRWVQADLAGDAPDLGTYDVVSVQYPALPRTPDEDAIRTVLASVAPGGMMLATWHADMDAEHARSRGFELEDFVQRADVVAHLDEAWVIEVDEVRERVAPPGQGSHHTRDLVLRARRAR</sequence>
<evidence type="ECO:0000256" key="2">
    <source>
        <dbReference type="ARBA" id="ARBA00022679"/>
    </source>
</evidence>
<evidence type="ECO:0000313" key="7">
    <source>
        <dbReference type="Proteomes" id="UP001316189"/>
    </source>
</evidence>
<evidence type="ECO:0000259" key="5">
    <source>
        <dbReference type="Pfam" id="PF13649"/>
    </source>
</evidence>
<dbReference type="Gene3D" id="3.40.50.150">
    <property type="entry name" value="Vaccinia Virus protein VP39"/>
    <property type="match status" value="1"/>
</dbReference>
<reference evidence="6 7" key="1">
    <citation type="submission" date="2022-07" db="EMBL/GenBank/DDBJ databases">
        <title>Novel species in genus cellulomonas.</title>
        <authorList>
            <person name="Ye L."/>
        </authorList>
    </citation>
    <scope>NUCLEOTIDE SEQUENCE [LARGE SCALE GENOMIC DNA]</scope>
    <source>
        <strain evidence="7">zg-Y338</strain>
    </source>
</reference>
<gene>
    <name evidence="6" type="ORF">NP064_11315</name>
</gene>
<feature type="domain" description="Methyltransferase" evidence="5">
    <location>
        <begin position="59"/>
        <end position="151"/>
    </location>
</feature>
<dbReference type="RefSeq" id="WP_227569552.1">
    <property type="nucleotide sequence ID" value="NZ_CP101988.1"/>
</dbReference>
<dbReference type="InterPro" id="IPR029063">
    <property type="entry name" value="SAM-dependent_MTases_sf"/>
</dbReference>
<keyword evidence="7" id="KW-1185">Reference proteome</keyword>
<dbReference type="Proteomes" id="UP001316189">
    <property type="component" value="Chromosome"/>
</dbReference>
<dbReference type="GO" id="GO:0008168">
    <property type="term" value="F:methyltransferase activity"/>
    <property type="evidence" value="ECO:0007669"/>
    <property type="project" value="UniProtKB-KW"/>
</dbReference>
<evidence type="ECO:0000256" key="1">
    <source>
        <dbReference type="ARBA" id="ARBA00022603"/>
    </source>
</evidence>
<dbReference type="InterPro" id="IPR041698">
    <property type="entry name" value="Methyltransf_25"/>
</dbReference>
<protein>
    <submittedName>
        <fullName evidence="6">Methyltransferase domain-containing protein</fullName>
    </submittedName>
</protein>
<dbReference type="Pfam" id="PF13649">
    <property type="entry name" value="Methyltransf_25"/>
    <property type="match status" value="1"/>
</dbReference>
<name>A0ABY5KVC2_9CELL</name>
<keyword evidence="2" id="KW-0808">Transferase</keyword>
<dbReference type="PANTHER" id="PTHR43464:SF19">
    <property type="entry name" value="UBIQUINONE BIOSYNTHESIS O-METHYLTRANSFERASE, MITOCHONDRIAL"/>
    <property type="match status" value="1"/>
</dbReference>
<organism evidence="6 7">
    <name type="scientific">Cellulomonas chengniuliangii</name>
    <dbReference type="NCBI Taxonomy" id="2968084"/>
    <lineage>
        <taxon>Bacteria</taxon>
        <taxon>Bacillati</taxon>
        <taxon>Actinomycetota</taxon>
        <taxon>Actinomycetes</taxon>
        <taxon>Micrococcales</taxon>
        <taxon>Cellulomonadaceae</taxon>
        <taxon>Cellulomonas</taxon>
    </lineage>
</organism>
<feature type="region of interest" description="Disordered" evidence="4">
    <location>
        <begin position="1"/>
        <end position="23"/>
    </location>
</feature>
<accession>A0ABY5KVC2</accession>
<feature type="region of interest" description="Disordered" evidence="4">
    <location>
        <begin position="202"/>
        <end position="222"/>
    </location>
</feature>
<keyword evidence="1 6" id="KW-0489">Methyltransferase</keyword>
<evidence type="ECO:0000256" key="4">
    <source>
        <dbReference type="SAM" id="MobiDB-lite"/>
    </source>
</evidence>
<dbReference type="GO" id="GO:0032259">
    <property type="term" value="P:methylation"/>
    <property type="evidence" value="ECO:0007669"/>
    <property type="project" value="UniProtKB-KW"/>
</dbReference>